<dbReference type="SMART" id="SM00248">
    <property type="entry name" value="ANK"/>
    <property type="match status" value="5"/>
</dbReference>
<organism evidence="4 5">
    <name type="scientific">Cystobacter fuscus</name>
    <dbReference type="NCBI Taxonomy" id="43"/>
    <lineage>
        <taxon>Bacteria</taxon>
        <taxon>Pseudomonadati</taxon>
        <taxon>Myxococcota</taxon>
        <taxon>Myxococcia</taxon>
        <taxon>Myxococcales</taxon>
        <taxon>Cystobacterineae</taxon>
        <taxon>Archangiaceae</taxon>
        <taxon>Cystobacter</taxon>
    </lineage>
</organism>
<protein>
    <submittedName>
        <fullName evidence="4">Uncharacterized protein</fullName>
    </submittedName>
</protein>
<proteinExistence type="predicted"/>
<dbReference type="PANTHER" id="PTHR24141">
    <property type="entry name" value="2-5A-DEPENDENT RIBONUCLEASE"/>
    <property type="match status" value="1"/>
</dbReference>
<dbReference type="Pfam" id="PF00023">
    <property type="entry name" value="Ank"/>
    <property type="match status" value="1"/>
</dbReference>
<name>A0A250JKU4_9BACT</name>
<dbReference type="InterPro" id="IPR036770">
    <property type="entry name" value="Ankyrin_rpt-contain_sf"/>
</dbReference>
<feature type="repeat" description="ANK" evidence="3">
    <location>
        <begin position="171"/>
        <end position="203"/>
    </location>
</feature>
<feature type="repeat" description="ANK" evidence="3">
    <location>
        <begin position="128"/>
        <end position="160"/>
    </location>
</feature>
<sequence length="281" mass="30044">MANLIDAVRLGDAGVVRALFERDPQSLHRGDARGMTPLMWAAWHGTVELVSWLLAHGAQAAVKDIRGATALMLAAERGHLEAVRELIPRADVDERGEALRHAVGAGQHEVTAWLLDEAGAPLEYGGAEGKTPLTCAVLGGHSALADELLRRGADVAAPSSHFLALENLQDSGWQPLHYAADRRHALLVQQLLDAGAAVDAATTLGTTPLMLAVLQGDEDTVRLLLRAGAEPLREDLGRASALSLSRRQGKPHITRLLERRAEEAPLTRVLHRVRGVGGRAT</sequence>
<dbReference type="GO" id="GO:0004540">
    <property type="term" value="F:RNA nuclease activity"/>
    <property type="evidence" value="ECO:0007669"/>
    <property type="project" value="TreeGrafter"/>
</dbReference>
<accession>A0A250JKU4</accession>
<feature type="repeat" description="ANK" evidence="3">
    <location>
        <begin position="33"/>
        <end position="65"/>
    </location>
</feature>
<dbReference type="Gene3D" id="1.25.40.20">
    <property type="entry name" value="Ankyrin repeat-containing domain"/>
    <property type="match status" value="2"/>
</dbReference>
<evidence type="ECO:0000256" key="2">
    <source>
        <dbReference type="ARBA" id="ARBA00023043"/>
    </source>
</evidence>
<dbReference type="EMBL" id="CP022098">
    <property type="protein sequence ID" value="ATB44250.1"/>
    <property type="molecule type" value="Genomic_DNA"/>
</dbReference>
<dbReference type="PROSITE" id="PS50297">
    <property type="entry name" value="ANK_REP_REGION"/>
    <property type="match status" value="5"/>
</dbReference>
<dbReference type="Proteomes" id="UP000217257">
    <property type="component" value="Chromosome"/>
</dbReference>
<dbReference type="KEGG" id="cfus:CYFUS_009737"/>
<dbReference type="InterPro" id="IPR002110">
    <property type="entry name" value="Ankyrin_rpt"/>
</dbReference>
<dbReference type="GO" id="GO:0006396">
    <property type="term" value="P:RNA processing"/>
    <property type="evidence" value="ECO:0007669"/>
    <property type="project" value="TreeGrafter"/>
</dbReference>
<gene>
    <name evidence="4" type="ORF">CYFUS_009737</name>
</gene>
<feature type="repeat" description="ANK" evidence="3">
    <location>
        <begin position="204"/>
        <end position="236"/>
    </location>
</feature>
<evidence type="ECO:0000256" key="3">
    <source>
        <dbReference type="PROSITE-ProRule" id="PRU00023"/>
    </source>
</evidence>
<evidence type="ECO:0000256" key="1">
    <source>
        <dbReference type="ARBA" id="ARBA00022737"/>
    </source>
</evidence>
<dbReference type="RefSeq" id="WP_095991564.1">
    <property type="nucleotide sequence ID" value="NZ_CP022098.1"/>
</dbReference>
<keyword evidence="2 3" id="KW-0040">ANK repeat</keyword>
<keyword evidence="1" id="KW-0677">Repeat</keyword>
<reference evidence="4 5" key="1">
    <citation type="submission" date="2017-06" db="EMBL/GenBank/DDBJ databases">
        <title>Sequencing and comparative analysis of myxobacterial genomes.</title>
        <authorList>
            <person name="Rupp O."/>
            <person name="Goesmann A."/>
            <person name="Sogaard-Andersen L."/>
        </authorList>
    </citation>
    <scope>NUCLEOTIDE SEQUENCE [LARGE SCALE GENOMIC DNA]</scope>
    <source>
        <strain evidence="4 5">DSM 52655</strain>
    </source>
</reference>
<dbReference type="GO" id="GO:0003723">
    <property type="term" value="F:RNA binding"/>
    <property type="evidence" value="ECO:0007669"/>
    <property type="project" value="TreeGrafter"/>
</dbReference>
<dbReference type="SUPFAM" id="SSF48403">
    <property type="entry name" value="Ankyrin repeat"/>
    <property type="match status" value="1"/>
</dbReference>
<dbReference type="PROSITE" id="PS50088">
    <property type="entry name" value="ANK_REPEAT"/>
    <property type="match status" value="5"/>
</dbReference>
<dbReference type="Pfam" id="PF12796">
    <property type="entry name" value="Ank_2"/>
    <property type="match status" value="2"/>
</dbReference>
<evidence type="ECO:0000313" key="5">
    <source>
        <dbReference type="Proteomes" id="UP000217257"/>
    </source>
</evidence>
<dbReference type="AlphaFoldDB" id="A0A250JKU4"/>
<evidence type="ECO:0000313" key="4">
    <source>
        <dbReference type="EMBL" id="ATB44250.1"/>
    </source>
</evidence>
<feature type="repeat" description="ANK" evidence="3">
    <location>
        <begin position="66"/>
        <end position="87"/>
    </location>
</feature>
<dbReference type="PRINTS" id="PR01415">
    <property type="entry name" value="ANKYRIN"/>
</dbReference>
<dbReference type="PANTHER" id="PTHR24141:SF1">
    <property type="entry name" value="2-5A-DEPENDENT RIBONUCLEASE"/>
    <property type="match status" value="1"/>
</dbReference>